<feature type="transmembrane region" description="Helical" evidence="10">
    <location>
        <begin position="193"/>
        <end position="212"/>
    </location>
</feature>
<keyword evidence="7 10" id="KW-0472">Membrane</keyword>
<keyword evidence="9 10" id="KW-1208">Phospholipid metabolism</keyword>
<accession>A0ABY7M126</accession>
<proteinExistence type="inferred from homology"/>
<keyword evidence="4 10" id="KW-0812">Transmembrane</keyword>
<keyword evidence="5 10" id="KW-1133">Transmembrane helix</keyword>
<keyword evidence="3 10" id="KW-0808">Transferase</keyword>
<comment type="pathway">
    <text evidence="10">Lipid metabolism; phospholipid metabolism.</text>
</comment>
<evidence type="ECO:0000313" key="12">
    <source>
        <dbReference type="Proteomes" id="UP001210120"/>
    </source>
</evidence>
<keyword evidence="2 10" id="KW-0444">Lipid biosynthesis</keyword>
<dbReference type="InterPro" id="IPR003811">
    <property type="entry name" value="G3P_acylTferase_PlsY"/>
</dbReference>
<evidence type="ECO:0000313" key="11">
    <source>
        <dbReference type="EMBL" id="WBL31426.1"/>
    </source>
</evidence>
<feature type="transmembrane region" description="Helical" evidence="10">
    <location>
        <begin position="79"/>
        <end position="98"/>
    </location>
</feature>
<evidence type="ECO:0000256" key="5">
    <source>
        <dbReference type="ARBA" id="ARBA00022989"/>
    </source>
</evidence>
<comment type="subunit">
    <text evidence="10">Probably interacts with PlsX.</text>
</comment>
<keyword evidence="12" id="KW-1185">Reference proteome</keyword>
<feature type="transmembrane region" description="Helical" evidence="10">
    <location>
        <begin position="166"/>
        <end position="187"/>
    </location>
</feature>
<keyword evidence="11" id="KW-0012">Acyltransferase</keyword>
<evidence type="ECO:0000256" key="1">
    <source>
        <dbReference type="ARBA" id="ARBA00022475"/>
    </source>
</evidence>
<dbReference type="EC" id="2.3.1.275" evidence="10"/>
<evidence type="ECO:0000256" key="8">
    <source>
        <dbReference type="ARBA" id="ARBA00023209"/>
    </source>
</evidence>
<feature type="transmembrane region" description="Helical" evidence="10">
    <location>
        <begin position="134"/>
        <end position="159"/>
    </location>
</feature>
<keyword evidence="1 10" id="KW-1003">Cell membrane</keyword>
<evidence type="ECO:0000256" key="9">
    <source>
        <dbReference type="ARBA" id="ARBA00023264"/>
    </source>
</evidence>
<feature type="transmembrane region" description="Helical" evidence="10">
    <location>
        <begin position="110"/>
        <end position="128"/>
    </location>
</feature>
<dbReference type="HAMAP" id="MF_01043">
    <property type="entry name" value="PlsY"/>
    <property type="match status" value="1"/>
</dbReference>
<organism evidence="11 12">
    <name type="scientific">Candidatus Phytoplasma sacchari</name>
    <dbReference type="NCBI Taxonomy" id="2609813"/>
    <lineage>
        <taxon>Bacteria</taxon>
        <taxon>Bacillati</taxon>
        <taxon>Mycoplasmatota</taxon>
        <taxon>Mollicutes</taxon>
        <taxon>Acholeplasmatales</taxon>
        <taxon>Acholeplasmataceae</taxon>
        <taxon>Candidatus Phytoplasma</taxon>
        <taxon>16SrXI (Rice yellow dwarf group)</taxon>
    </lineage>
</organism>
<sequence>MLEIILKLKQLDLIFFFIIILFVFYLIGSIPIGLLIGKIFIKKDLRLLGSKNIGASNAARVFGFKYGVLVFILDFAKGFFSIFLGPLIMIKILNLINFSSIIFNKDEFRIYFGLVTILGQMFSIFNGFKGGKAIATSVGVISFINPFVGLFGILSFIVLIIFFGYAFFASLISTLLVNFLLWIFFYFNFLPNYYIYLKEIFVICLITFLVFYKHLNNIINWIKGKENKFIFFTNKK</sequence>
<dbReference type="SMART" id="SM01207">
    <property type="entry name" value="G3P_acyltransf"/>
    <property type="match status" value="1"/>
</dbReference>
<dbReference type="EMBL" id="CP115156">
    <property type="protein sequence ID" value="WBL31426.1"/>
    <property type="molecule type" value="Genomic_DNA"/>
</dbReference>
<dbReference type="PANTHER" id="PTHR30309">
    <property type="entry name" value="INNER MEMBRANE PROTEIN YGIH"/>
    <property type="match status" value="1"/>
</dbReference>
<dbReference type="Proteomes" id="UP001210120">
    <property type="component" value="Chromosome"/>
</dbReference>
<evidence type="ECO:0000256" key="7">
    <source>
        <dbReference type="ARBA" id="ARBA00023136"/>
    </source>
</evidence>
<keyword evidence="6 10" id="KW-0443">Lipid metabolism</keyword>
<reference evidence="11" key="1">
    <citation type="submission" date="2022-12" db="EMBL/GenBank/DDBJ databases">
        <title>Genomic Characterization of Candidatus Phytoplasma sacchari in China.</title>
        <authorList>
            <person name="Zhang R.-Y."/>
        </authorList>
    </citation>
    <scope>NUCLEOTIDE SEQUENCE [LARGE SCALE GENOMIC DNA]</scope>
    <source>
        <strain evidence="11">SCWL1</strain>
    </source>
</reference>
<keyword evidence="8 10" id="KW-0594">Phospholipid biosynthesis</keyword>
<dbReference type="NCBIfam" id="TIGR00023">
    <property type="entry name" value="glycerol-3-phosphate 1-O-acyltransferase PlsY"/>
    <property type="match status" value="1"/>
</dbReference>
<gene>
    <name evidence="10 11" type="primary">plsY</name>
    <name evidence="11" type="ORF">O7R10_02390</name>
</gene>
<feature type="transmembrane region" description="Helical" evidence="10">
    <location>
        <begin position="13"/>
        <end position="41"/>
    </location>
</feature>
<comment type="subcellular location">
    <subcellularLocation>
        <location evidence="10">Cell membrane</location>
        <topology evidence="10">Multi-pass membrane protein</topology>
    </subcellularLocation>
</comment>
<comment type="catalytic activity">
    <reaction evidence="10">
        <text>an acyl phosphate + sn-glycerol 3-phosphate = a 1-acyl-sn-glycero-3-phosphate + phosphate</text>
        <dbReference type="Rhea" id="RHEA:34075"/>
        <dbReference type="ChEBI" id="CHEBI:43474"/>
        <dbReference type="ChEBI" id="CHEBI:57597"/>
        <dbReference type="ChEBI" id="CHEBI:57970"/>
        <dbReference type="ChEBI" id="CHEBI:59918"/>
        <dbReference type="EC" id="2.3.1.275"/>
    </reaction>
</comment>
<evidence type="ECO:0000256" key="3">
    <source>
        <dbReference type="ARBA" id="ARBA00022679"/>
    </source>
</evidence>
<evidence type="ECO:0000256" key="4">
    <source>
        <dbReference type="ARBA" id="ARBA00022692"/>
    </source>
</evidence>
<comment type="function">
    <text evidence="10">Catalyzes the transfer of an acyl group from acyl-phosphate (acyl-PO(4)) to glycerol-3-phosphate (G3P) to form lysophosphatidic acid (LPA). This enzyme utilizes acyl-phosphate as fatty acyl donor, but not acyl-CoA or acyl-ACP.</text>
</comment>
<dbReference type="Pfam" id="PF02660">
    <property type="entry name" value="G3P_acyltransf"/>
    <property type="match status" value="1"/>
</dbReference>
<evidence type="ECO:0000256" key="10">
    <source>
        <dbReference type="HAMAP-Rule" id="MF_01043"/>
    </source>
</evidence>
<evidence type="ECO:0000256" key="6">
    <source>
        <dbReference type="ARBA" id="ARBA00023098"/>
    </source>
</evidence>
<comment type="similarity">
    <text evidence="10">Belongs to the PlsY family.</text>
</comment>
<evidence type="ECO:0000256" key="2">
    <source>
        <dbReference type="ARBA" id="ARBA00022516"/>
    </source>
</evidence>
<protein>
    <recommendedName>
        <fullName evidence="10">Glycerol-3-phosphate acyltransferase</fullName>
    </recommendedName>
    <alternativeName>
        <fullName evidence="10">Acyl-PO4 G3P acyltransferase</fullName>
    </alternativeName>
    <alternativeName>
        <fullName evidence="10">Acyl-phosphate--glycerol-3-phosphate acyltransferase</fullName>
    </alternativeName>
    <alternativeName>
        <fullName evidence="10">G3P acyltransferase</fullName>
        <shortName evidence="10">GPAT</shortName>
        <ecNumber evidence="10">2.3.1.275</ecNumber>
    </alternativeName>
    <alternativeName>
        <fullName evidence="10">Lysophosphatidic acid synthase</fullName>
        <shortName evidence="10">LPA synthase</shortName>
    </alternativeName>
</protein>
<dbReference type="PANTHER" id="PTHR30309:SF0">
    <property type="entry name" value="GLYCEROL-3-PHOSPHATE ACYLTRANSFERASE-RELATED"/>
    <property type="match status" value="1"/>
</dbReference>
<name>A0ABY7M126_9MOLU</name>
<dbReference type="GO" id="GO:0004366">
    <property type="term" value="F:glycerol-3-phosphate O-acyltransferase activity"/>
    <property type="evidence" value="ECO:0007669"/>
    <property type="project" value="UniProtKB-EC"/>
</dbReference>